<evidence type="ECO:0000256" key="2">
    <source>
        <dbReference type="ARBA" id="ARBA00043996"/>
    </source>
</evidence>
<dbReference type="SUPFAM" id="SSF53474">
    <property type="entry name" value="alpha/beta-Hydrolases"/>
    <property type="match status" value="1"/>
</dbReference>
<evidence type="ECO:0000259" key="7">
    <source>
        <dbReference type="Pfam" id="PF01764"/>
    </source>
</evidence>
<dbReference type="InterPro" id="IPR029058">
    <property type="entry name" value="AB_hydrolase_fold"/>
</dbReference>
<proteinExistence type="inferred from homology"/>
<evidence type="ECO:0000313" key="9">
    <source>
        <dbReference type="Proteomes" id="UP000044841"/>
    </source>
</evidence>
<dbReference type="Pfam" id="PF01764">
    <property type="entry name" value="Lipase_3"/>
    <property type="match status" value="1"/>
</dbReference>
<dbReference type="EMBL" id="CYGV01001767">
    <property type="protein sequence ID" value="CUA77077.1"/>
    <property type="molecule type" value="Genomic_DNA"/>
</dbReference>
<evidence type="ECO:0000313" key="8">
    <source>
        <dbReference type="EMBL" id="CUA77077.1"/>
    </source>
</evidence>
<keyword evidence="9" id="KW-1185">Reference proteome</keyword>
<keyword evidence="6" id="KW-0732">Signal</keyword>
<feature type="signal peptide" evidence="6">
    <location>
        <begin position="1"/>
        <end position="20"/>
    </location>
</feature>
<reference evidence="8 9" key="1">
    <citation type="submission" date="2015-07" db="EMBL/GenBank/DDBJ databases">
        <authorList>
            <person name="Noorani M."/>
        </authorList>
    </citation>
    <scope>NUCLEOTIDE SEQUENCE [LARGE SCALE GENOMIC DNA]</scope>
    <source>
        <strain evidence="8">BBA 69670</strain>
    </source>
</reference>
<protein>
    <submittedName>
        <fullName evidence="8">Lipase</fullName>
    </submittedName>
</protein>
<organism evidence="8 9">
    <name type="scientific">Rhizoctonia solani</name>
    <dbReference type="NCBI Taxonomy" id="456999"/>
    <lineage>
        <taxon>Eukaryota</taxon>
        <taxon>Fungi</taxon>
        <taxon>Dikarya</taxon>
        <taxon>Basidiomycota</taxon>
        <taxon>Agaricomycotina</taxon>
        <taxon>Agaricomycetes</taxon>
        <taxon>Cantharellales</taxon>
        <taxon>Ceratobasidiaceae</taxon>
        <taxon>Rhizoctonia</taxon>
    </lineage>
</organism>
<feature type="domain" description="Fungal lipase-type" evidence="7">
    <location>
        <begin position="102"/>
        <end position="238"/>
    </location>
</feature>
<evidence type="ECO:0000256" key="6">
    <source>
        <dbReference type="SAM" id="SignalP"/>
    </source>
</evidence>
<gene>
    <name evidence="8" type="ORF">RSOLAG22IIIB_06490</name>
</gene>
<accession>A0A0K6GEP7</accession>
<dbReference type="AlphaFoldDB" id="A0A0K6GEP7"/>
<evidence type="ECO:0000256" key="3">
    <source>
        <dbReference type="ARBA" id="ARBA00047591"/>
    </source>
</evidence>
<evidence type="ECO:0000256" key="5">
    <source>
        <dbReference type="SAM" id="MobiDB-lite"/>
    </source>
</evidence>
<comment type="similarity">
    <text evidence="2">Belongs to the AB hydrolase superfamily. Lipase family. Class 3 subfamily.</text>
</comment>
<dbReference type="GO" id="GO:0006629">
    <property type="term" value="P:lipid metabolic process"/>
    <property type="evidence" value="ECO:0007669"/>
    <property type="project" value="InterPro"/>
</dbReference>
<sequence length="503" mass="54388">MNLITRLGLTFLALFQSVSTLPLRRDGITALSTTEIDSYKIYADFARVGYCPPSKTANWTCGDACNAIPDFTPYAAGGDGGDVPYWYVGYHAGSHSVVVGNQGTDFDKFEAALVDVEFFQKNLNATLFPGVSEGVKAHSGFIDAQAMSAAGKLAAVQLAMASSGTNSVVLTGHSLGGAISLLDSLYLALNLPSITIKTVTHGMPRVGNSEFADLIDIKTPDLSRITNMQDLVPIMPGRLFGFAHPNGEKHIVDAGSWVACAGHDNTDKSCSTGAVPTIFNGRSKDHVGPYDGVYIGTESGKGLGVEPPRVLNEFAYHPSQATALSYHPPPRVKYSPKPIPYRTCLLIGFFSMQQATSYIKQAFLYPGAMIATPIVAALMLVAIGGGILDDAIVGVPDSLTRWWKGTLTQKKRVQVFSSEENTSRSSRRTRKPSILETAFEQLEMHARKQRRKRLAEQAAASLSVKPMDKQSTRMSPPVSSPRVIGTRRRRSRGGSYDMEMQNL</sequence>
<dbReference type="InterPro" id="IPR002921">
    <property type="entry name" value="Fungal_lipase-type"/>
</dbReference>
<dbReference type="InterPro" id="IPR051218">
    <property type="entry name" value="Sec_MonoDiacylglyc_Lipase"/>
</dbReference>
<comment type="catalytic activity">
    <reaction evidence="3">
        <text>a diacylglycerol + H2O = a monoacylglycerol + a fatty acid + H(+)</text>
        <dbReference type="Rhea" id="RHEA:32731"/>
        <dbReference type="ChEBI" id="CHEBI:15377"/>
        <dbReference type="ChEBI" id="CHEBI:15378"/>
        <dbReference type="ChEBI" id="CHEBI:17408"/>
        <dbReference type="ChEBI" id="CHEBI:18035"/>
        <dbReference type="ChEBI" id="CHEBI:28868"/>
    </reaction>
</comment>
<dbReference type="Gene3D" id="3.40.50.1820">
    <property type="entry name" value="alpha/beta hydrolase"/>
    <property type="match status" value="1"/>
</dbReference>
<evidence type="ECO:0000256" key="4">
    <source>
        <dbReference type="ARBA" id="ARBA00048461"/>
    </source>
</evidence>
<dbReference type="CDD" id="cd00519">
    <property type="entry name" value="Lipase_3"/>
    <property type="match status" value="1"/>
</dbReference>
<name>A0A0K6GEP7_9AGAM</name>
<feature type="region of interest" description="Disordered" evidence="5">
    <location>
        <begin position="446"/>
        <end position="503"/>
    </location>
</feature>
<feature type="chain" id="PRO_5005503240" evidence="6">
    <location>
        <begin position="21"/>
        <end position="503"/>
    </location>
</feature>
<keyword evidence="1" id="KW-1015">Disulfide bond</keyword>
<evidence type="ECO:0000256" key="1">
    <source>
        <dbReference type="ARBA" id="ARBA00023157"/>
    </source>
</evidence>
<comment type="catalytic activity">
    <reaction evidence="4">
        <text>a monoacylglycerol + H2O = glycerol + a fatty acid + H(+)</text>
        <dbReference type="Rhea" id="RHEA:15245"/>
        <dbReference type="ChEBI" id="CHEBI:15377"/>
        <dbReference type="ChEBI" id="CHEBI:15378"/>
        <dbReference type="ChEBI" id="CHEBI:17408"/>
        <dbReference type="ChEBI" id="CHEBI:17754"/>
        <dbReference type="ChEBI" id="CHEBI:28868"/>
    </reaction>
</comment>
<dbReference type="PANTHER" id="PTHR45856:SF25">
    <property type="entry name" value="FUNGAL LIPASE-LIKE DOMAIN-CONTAINING PROTEIN"/>
    <property type="match status" value="1"/>
</dbReference>
<dbReference type="Proteomes" id="UP000044841">
    <property type="component" value="Unassembled WGS sequence"/>
</dbReference>
<dbReference type="PANTHER" id="PTHR45856">
    <property type="entry name" value="ALPHA/BETA-HYDROLASES SUPERFAMILY PROTEIN"/>
    <property type="match status" value="1"/>
</dbReference>